<dbReference type="OrthoDB" id="1859733at2759"/>
<dbReference type="EMBL" id="MU003765">
    <property type="protein sequence ID" value="KAF2726372.1"/>
    <property type="molecule type" value="Genomic_DNA"/>
</dbReference>
<dbReference type="InterPro" id="IPR021851">
    <property type="entry name" value="DUF3455"/>
</dbReference>
<evidence type="ECO:0000313" key="3">
    <source>
        <dbReference type="Proteomes" id="UP000799441"/>
    </source>
</evidence>
<gene>
    <name evidence="2" type="ORF">K431DRAFT_299450</name>
</gene>
<protein>
    <recommendedName>
        <fullName evidence="4">Malate dehydrogenase</fullName>
    </recommendedName>
</protein>
<dbReference type="PANTHER" id="PTHR35567:SF1">
    <property type="entry name" value="CONSERVED FUNGAL PROTEIN (AFU_ORTHOLOGUE AFUA_1G14230)"/>
    <property type="match status" value="1"/>
</dbReference>
<dbReference type="PANTHER" id="PTHR35567">
    <property type="entry name" value="MALATE DEHYDROGENASE (AFU_ORTHOLOGUE AFUA_2G13800)"/>
    <property type="match status" value="1"/>
</dbReference>
<keyword evidence="1" id="KW-0732">Signal</keyword>
<evidence type="ECO:0000256" key="1">
    <source>
        <dbReference type="SAM" id="SignalP"/>
    </source>
</evidence>
<evidence type="ECO:0000313" key="2">
    <source>
        <dbReference type="EMBL" id="KAF2726372.1"/>
    </source>
</evidence>
<dbReference type="AlphaFoldDB" id="A0A9P4US53"/>
<dbReference type="Proteomes" id="UP000799441">
    <property type="component" value="Unassembled WGS sequence"/>
</dbReference>
<organism evidence="2 3">
    <name type="scientific">Polychaeton citri CBS 116435</name>
    <dbReference type="NCBI Taxonomy" id="1314669"/>
    <lineage>
        <taxon>Eukaryota</taxon>
        <taxon>Fungi</taxon>
        <taxon>Dikarya</taxon>
        <taxon>Ascomycota</taxon>
        <taxon>Pezizomycotina</taxon>
        <taxon>Dothideomycetes</taxon>
        <taxon>Dothideomycetidae</taxon>
        <taxon>Capnodiales</taxon>
        <taxon>Capnodiaceae</taxon>
        <taxon>Polychaeton</taxon>
    </lineage>
</organism>
<sequence>MVARELFTLLALSALSLAAPMQSERRWRGWSGSNDGRGWWQPGHDSSYIDFAKRFSFDTCKCDLSKASMPQSPVALPSPAAGLSLYQVSVGRGTQNYTCATSDSSSAPAAVGAVAVLYNVTCLAATMPDLLAKLPNIALNLPTPTSTDPSSPVNMDIAGHHYFIDTKTPFFNFDTDRHNWGTGPFSKVSQVDPPSDALAGQQGKGDGAVKWLQLDTIDSSGMLQQVYRVNTAGGNPPKTCQGMPSAFEVQYAAEYWTYAGVRS</sequence>
<keyword evidence="3" id="KW-1185">Reference proteome</keyword>
<feature type="chain" id="PRO_5040370623" description="Malate dehydrogenase" evidence="1">
    <location>
        <begin position="19"/>
        <end position="263"/>
    </location>
</feature>
<reference evidence="2" key="1">
    <citation type="journal article" date="2020" name="Stud. Mycol.">
        <title>101 Dothideomycetes genomes: a test case for predicting lifestyles and emergence of pathogens.</title>
        <authorList>
            <person name="Haridas S."/>
            <person name="Albert R."/>
            <person name="Binder M."/>
            <person name="Bloem J."/>
            <person name="Labutti K."/>
            <person name="Salamov A."/>
            <person name="Andreopoulos B."/>
            <person name="Baker S."/>
            <person name="Barry K."/>
            <person name="Bills G."/>
            <person name="Bluhm B."/>
            <person name="Cannon C."/>
            <person name="Castanera R."/>
            <person name="Culley D."/>
            <person name="Daum C."/>
            <person name="Ezra D."/>
            <person name="Gonzalez J."/>
            <person name="Henrissat B."/>
            <person name="Kuo A."/>
            <person name="Liang C."/>
            <person name="Lipzen A."/>
            <person name="Lutzoni F."/>
            <person name="Magnuson J."/>
            <person name="Mondo S."/>
            <person name="Nolan M."/>
            <person name="Ohm R."/>
            <person name="Pangilinan J."/>
            <person name="Park H.-J."/>
            <person name="Ramirez L."/>
            <person name="Alfaro M."/>
            <person name="Sun H."/>
            <person name="Tritt A."/>
            <person name="Yoshinaga Y."/>
            <person name="Zwiers L.-H."/>
            <person name="Turgeon B."/>
            <person name="Goodwin S."/>
            <person name="Spatafora J."/>
            <person name="Crous P."/>
            <person name="Grigoriev I."/>
        </authorList>
    </citation>
    <scope>NUCLEOTIDE SEQUENCE</scope>
    <source>
        <strain evidence="2">CBS 116435</strain>
    </source>
</reference>
<evidence type="ECO:0008006" key="4">
    <source>
        <dbReference type="Google" id="ProtNLM"/>
    </source>
</evidence>
<proteinExistence type="predicted"/>
<name>A0A9P4US53_9PEZI</name>
<feature type="signal peptide" evidence="1">
    <location>
        <begin position="1"/>
        <end position="18"/>
    </location>
</feature>
<comment type="caution">
    <text evidence="2">The sequence shown here is derived from an EMBL/GenBank/DDBJ whole genome shotgun (WGS) entry which is preliminary data.</text>
</comment>
<dbReference type="Pfam" id="PF11937">
    <property type="entry name" value="DUF3455"/>
    <property type="match status" value="1"/>
</dbReference>
<accession>A0A9P4US53</accession>